<evidence type="ECO:0000313" key="4">
    <source>
        <dbReference type="Proteomes" id="UP001519311"/>
    </source>
</evidence>
<dbReference type="InterPro" id="IPR006311">
    <property type="entry name" value="TAT_signal"/>
</dbReference>
<accession>A0ABS4V1T4</accession>
<feature type="region of interest" description="Disordered" evidence="1">
    <location>
        <begin position="427"/>
        <end position="476"/>
    </location>
</feature>
<evidence type="ECO:0000256" key="1">
    <source>
        <dbReference type="SAM" id="MobiDB-lite"/>
    </source>
</evidence>
<sequence length="476" mass="49555">MRRRTFLGGAALAAASAALLPLPSATAATTTTVTSLDALQKAIDKALPGDRIVVADGTYTVPAGKAVTVSGRNGTSAAPITIVSQSRGGAVLKGERSFVLGNSSHVTLSGFTLRQSVTLEVPATCTGIRLTRNTLEFADDTDLDWVVVRGDDTKVDRNRFRSKTTAGCYLVADGPGSTAMAQRLQVLRNHFSDHSYSGGNGGEPIRLGVSSRALSSAHGVVEYNLFERCDGDPEAISVKSSDNTVRYNTIRDSVGGIVLRHGNRTTVEGNHLLGGVNGLRLYGNDHVVANNYLYALTGRALVIGSGSTRDHHAGETADERRGNDACDRTLIVHNTLLNNRTTLSGDSGTDRPHLPQDVSVADNLLVAQSGGLVQAGLGAGVTWRSNLLWGAALPGDIPSSGYTRADPLLRLESDGVHRLSPGSPAIGAASSGLGSVTQDLDGHARGAARDTGADQYSVQAPLRRPLTAADVGPNAA</sequence>
<dbReference type="EC" id="4.2.2.3" evidence="3"/>
<feature type="chain" id="PRO_5046543868" evidence="2">
    <location>
        <begin position="28"/>
        <end position="476"/>
    </location>
</feature>
<gene>
    <name evidence="3" type="ORF">JOF59_000270</name>
</gene>
<feature type="compositionally biased region" description="Basic and acidic residues" evidence="1">
    <location>
        <begin position="440"/>
        <end position="452"/>
    </location>
</feature>
<dbReference type="InterPro" id="IPR012334">
    <property type="entry name" value="Pectin_lyas_fold"/>
</dbReference>
<reference evidence="3 4" key="1">
    <citation type="submission" date="2021-03" db="EMBL/GenBank/DDBJ databases">
        <title>Sequencing the genomes of 1000 actinobacteria strains.</title>
        <authorList>
            <person name="Klenk H.-P."/>
        </authorList>
    </citation>
    <scope>NUCLEOTIDE SEQUENCE [LARGE SCALE GENOMIC DNA]</scope>
    <source>
        <strain evidence="3 4">DSM 40843</strain>
    </source>
</reference>
<proteinExistence type="predicted"/>
<feature type="signal peptide" evidence="2">
    <location>
        <begin position="1"/>
        <end position="27"/>
    </location>
</feature>
<dbReference type="InterPro" id="IPR011050">
    <property type="entry name" value="Pectin_lyase_fold/virulence"/>
</dbReference>
<keyword evidence="2" id="KW-0732">Signal</keyword>
<dbReference type="Gene3D" id="2.160.20.10">
    <property type="entry name" value="Single-stranded right-handed beta-helix, Pectin lyase-like"/>
    <property type="match status" value="1"/>
</dbReference>
<evidence type="ECO:0000256" key="2">
    <source>
        <dbReference type="SAM" id="SignalP"/>
    </source>
</evidence>
<dbReference type="RefSeq" id="WP_124280558.1">
    <property type="nucleotide sequence ID" value="NZ_BMWJ01000002.1"/>
</dbReference>
<dbReference type="InterPro" id="IPR006626">
    <property type="entry name" value="PbH1"/>
</dbReference>
<dbReference type="CDD" id="cd14251">
    <property type="entry name" value="PL-6"/>
    <property type="match status" value="1"/>
</dbReference>
<evidence type="ECO:0000313" key="3">
    <source>
        <dbReference type="EMBL" id="MBP2357870.1"/>
    </source>
</evidence>
<dbReference type="Proteomes" id="UP001519311">
    <property type="component" value="Unassembled WGS sequence"/>
</dbReference>
<dbReference type="SUPFAM" id="SSF51126">
    <property type="entry name" value="Pectin lyase-like"/>
    <property type="match status" value="1"/>
</dbReference>
<organism evidence="3 4">
    <name type="scientific">Streptomyces clavifer</name>
    <dbReference type="NCBI Taxonomy" id="68188"/>
    <lineage>
        <taxon>Bacteria</taxon>
        <taxon>Bacillati</taxon>
        <taxon>Actinomycetota</taxon>
        <taxon>Actinomycetes</taxon>
        <taxon>Kitasatosporales</taxon>
        <taxon>Streptomycetaceae</taxon>
        <taxon>Streptomyces</taxon>
    </lineage>
</organism>
<name>A0ABS4V1T4_9ACTN</name>
<keyword evidence="3" id="KW-0456">Lyase</keyword>
<comment type="caution">
    <text evidence="3">The sequence shown here is derived from an EMBL/GenBank/DDBJ whole genome shotgun (WGS) entry which is preliminary data.</text>
</comment>
<dbReference type="GO" id="GO:0045135">
    <property type="term" value="F:poly(beta-D-mannuronate) lyase activity"/>
    <property type="evidence" value="ECO:0007669"/>
    <property type="project" value="UniProtKB-EC"/>
</dbReference>
<protein>
    <submittedName>
        <fullName evidence="3">Poly(Beta-D-mannuronate) lyase</fullName>
        <ecNumber evidence="3">4.2.2.3</ecNumber>
    </submittedName>
</protein>
<dbReference type="EMBL" id="JAGINS010000001">
    <property type="protein sequence ID" value="MBP2357870.1"/>
    <property type="molecule type" value="Genomic_DNA"/>
</dbReference>
<keyword evidence="4" id="KW-1185">Reference proteome</keyword>
<dbReference type="PROSITE" id="PS51318">
    <property type="entry name" value="TAT"/>
    <property type="match status" value="1"/>
</dbReference>
<dbReference type="Pfam" id="PF14592">
    <property type="entry name" value="Chondroitinas_B"/>
    <property type="match status" value="1"/>
</dbReference>
<dbReference type="InterPro" id="IPR039513">
    <property type="entry name" value="PL-6"/>
</dbReference>
<dbReference type="SMART" id="SM00710">
    <property type="entry name" value="PbH1"/>
    <property type="match status" value="6"/>
</dbReference>